<evidence type="ECO:0000313" key="2">
    <source>
        <dbReference type="Proteomes" id="UP000826462"/>
    </source>
</evidence>
<dbReference type="RefSeq" id="WP_219801134.1">
    <property type="nucleotide sequence ID" value="NZ_CP080096.1"/>
</dbReference>
<accession>A0ABX8UWW3</accession>
<dbReference type="EMBL" id="CP080096">
    <property type="protein sequence ID" value="QYD71705.1"/>
    <property type="molecule type" value="Genomic_DNA"/>
</dbReference>
<dbReference type="InterPro" id="IPR007813">
    <property type="entry name" value="PilN"/>
</dbReference>
<proteinExistence type="predicted"/>
<organism evidence="1 2">
    <name type="scientific">Paraburkholderia edwinii</name>
    <dbReference type="NCBI Taxonomy" id="2861782"/>
    <lineage>
        <taxon>Bacteria</taxon>
        <taxon>Pseudomonadati</taxon>
        <taxon>Pseudomonadota</taxon>
        <taxon>Betaproteobacteria</taxon>
        <taxon>Burkholderiales</taxon>
        <taxon>Burkholderiaceae</taxon>
        <taxon>Paraburkholderia</taxon>
    </lineage>
</organism>
<gene>
    <name evidence="1" type="ORF">KZJ38_32460</name>
</gene>
<name>A0ABX8UWW3_9BURK</name>
<dbReference type="Pfam" id="PF05137">
    <property type="entry name" value="PilN"/>
    <property type="match status" value="1"/>
</dbReference>
<keyword evidence="2" id="KW-1185">Reference proteome</keyword>
<protein>
    <submittedName>
        <fullName evidence="1">PilN domain-containing protein</fullName>
    </submittedName>
</protein>
<reference evidence="1 2" key="1">
    <citation type="submission" date="2021-07" db="EMBL/GenBank/DDBJ databases">
        <title>Paraburkholderia edwinii protects Aspergillus sp. from phenazines by acting as a toxin sponge.</title>
        <authorList>
            <person name="Dahlstrom K.M."/>
            <person name="Newman D.K."/>
        </authorList>
    </citation>
    <scope>NUCLEOTIDE SEQUENCE [LARGE SCALE GENOMIC DNA]</scope>
    <source>
        <strain evidence="1 2">Pe01</strain>
    </source>
</reference>
<sequence length="183" mass="20147">MKRLHIDLAPLSARRQLYRSHPLIRLLALAALIACVIAGLRAHKLLGRLDVLESQQERIASHNAQAARARASVASRPVDAKQGAAVNAAVARLNLPWDDILDAVEAATPPKVALLSVTPDASRALIRIEAEGTGSDAMIDYLKALQQQPLFERVDLVRHEMSKDRMDGVIRFQIEAQWRRSAS</sequence>
<dbReference type="Proteomes" id="UP000826462">
    <property type="component" value="Chromosome 2"/>
</dbReference>
<evidence type="ECO:0000313" key="1">
    <source>
        <dbReference type="EMBL" id="QYD71705.1"/>
    </source>
</evidence>